<evidence type="ECO:0000259" key="12">
    <source>
        <dbReference type="SMART" id="SM00642"/>
    </source>
</evidence>
<dbReference type="InterPro" id="IPR013780">
    <property type="entry name" value="Glyco_hydro_b"/>
</dbReference>
<dbReference type="InterPro" id="IPR006047">
    <property type="entry name" value="GH13_cat_dom"/>
</dbReference>
<dbReference type="SMART" id="SM00642">
    <property type="entry name" value="Aamy"/>
    <property type="match status" value="1"/>
</dbReference>
<dbReference type="PANTHER" id="PTHR43651:SF3">
    <property type="entry name" value="1,4-ALPHA-GLUCAN-BRANCHING ENZYME"/>
    <property type="match status" value="1"/>
</dbReference>
<evidence type="ECO:0000256" key="8">
    <source>
        <dbReference type="ARBA" id="ARBA00023001"/>
    </source>
</evidence>
<keyword evidence="6 11" id="KW-0328">Glycosyltransferase</keyword>
<feature type="active site" description="Nucleophile" evidence="11">
    <location>
        <position position="308"/>
    </location>
</feature>
<dbReference type="InterPro" id="IPR044143">
    <property type="entry name" value="GlgB_N_E_set_prok"/>
</dbReference>
<dbReference type="Pfam" id="PF02806">
    <property type="entry name" value="Alpha-amylase_C"/>
    <property type="match status" value="1"/>
</dbReference>
<dbReference type="CDD" id="cd11322">
    <property type="entry name" value="AmyAc_Glg_BE"/>
    <property type="match status" value="1"/>
</dbReference>
<dbReference type="InterPro" id="IPR017853">
    <property type="entry name" value="GH"/>
</dbReference>
<evidence type="ECO:0000256" key="9">
    <source>
        <dbReference type="ARBA" id="ARBA00023056"/>
    </source>
</evidence>
<keyword evidence="5 11" id="KW-0321">Glycogen metabolism</keyword>
<organism evidence="13 14">
    <name type="scientific">Yanshouia hominis</name>
    <dbReference type="NCBI Taxonomy" id="2763673"/>
    <lineage>
        <taxon>Bacteria</taxon>
        <taxon>Bacillati</taxon>
        <taxon>Bacillota</taxon>
        <taxon>Clostridia</taxon>
        <taxon>Eubacteriales</taxon>
        <taxon>Oscillospiraceae</taxon>
        <taxon>Yanshouia</taxon>
    </lineage>
</organism>
<dbReference type="GO" id="GO:0003844">
    <property type="term" value="F:1,4-alpha-glucan branching enzyme activity"/>
    <property type="evidence" value="ECO:0007669"/>
    <property type="project" value="UniProtKB-EC"/>
</dbReference>
<dbReference type="RefSeq" id="WP_262399876.1">
    <property type="nucleotide sequence ID" value="NZ_JACRTB010000010.1"/>
</dbReference>
<evidence type="ECO:0000256" key="5">
    <source>
        <dbReference type="ARBA" id="ARBA00022600"/>
    </source>
</evidence>
<keyword evidence="8" id="KW-0136">Cellulose degradation</keyword>
<dbReference type="SUPFAM" id="SSF51445">
    <property type="entry name" value="(Trans)glycosidases"/>
    <property type="match status" value="1"/>
</dbReference>
<proteinExistence type="inferred from homology"/>
<dbReference type="InterPro" id="IPR004193">
    <property type="entry name" value="Glyco_hydro_13_N"/>
</dbReference>
<keyword evidence="14" id="KW-1185">Reference proteome</keyword>
<keyword evidence="9 11" id="KW-0320">Glycogen biosynthesis</keyword>
<evidence type="ECO:0000256" key="11">
    <source>
        <dbReference type="HAMAP-Rule" id="MF_00685"/>
    </source>
</evidence>
<comment type="function">
    <text evidence="2 11">Catalyzes the formation of the alpha-1,6-glucosidic linkages in glycogen by scission of a 1,4-alpha-linked oligosaccharide from growing alpha-1,4-glucan chains and the subsequent attachment of the oligosaccharide to the alpha-1,6 position.</text>
</comment>
<dbReference type="InterPro" id="IPR037439">
    <property type="entry name" value="Branching_enzy"/>
</dbReference>
<feature type="active site" description="Proton donor" evidence="11">
    <location>
        <position position="361"/>
    </location>
</feature>
<evidence type="ECO:0000256" key="4">
    <source>
        <dbReference type="ARBA" id="ARBA00009000"/>
    </source>
</evidence>
<dbReference type="Pfam" id="PF02922">
    <property type="entry name" value="CBM_48"/>
    <property type="match status" value="1"/>
</dbReference>
<keyword evidence="7 11" id="KW-0808">Transferase</keyword>
<keyword evidence="10 11" id="KW-0119">Carbohydrate metabolism</keyword>
<dbReference type="HAMAP" id="MF_00685">
    <property type="entry name" value="GlgB"/>
    <property type="match status" value="1"/>
</dbReference>
<comment type="similarity">
    <text evidence="4 11">Belongs to the glycosyl hydrolase 13 family. GlgB subfamily.</text>
</comment>
<evidence type="ECO:0000256" key="6">
    <source>
        <dbReference type="ARBA" id="ARBA00022676"/>
    </source>
</evidence>
<dbReference type="Gene3D" id="2.60.40.1180">
    <property type="entry name" value="Golgi alpha-mannosidase II"/>
    <property type="match status" value="1"/>
</dbReference>
<dbReference type="InterPro" id="IPR013783">
    <property type="entry name" value="Ig-like_fold"/>
</dbReference>
<dbReference type="InterPro" id="IPR006407">
    <property type="entry name" value="GlgB"/>
</dbReference>
<dbReference type="NCBIfam" id="TIGR01515">
    <property type="entry name" value="branching_enzym"/>
    <property type="match status" value="1"/>
</dbReference>
<evidence type="ECO:0000256" key="1">
    <source>
        <dbReference type="ARBA" id="ARBA00000826"/>
    </source>
</evidence>
<dbReference type="Pfam" id="PF00128">
    <property type="entry name" value="Alpha-amylase"/>
    <property type="match status" value="1"/>
</dbReference>
<dbReference type="Gene3D" id="3.20.20.80">
    <property type="entry name" value="Glycosidases"/>
    <property type="match status" value="1"/>
</dbReference>
<keyword evidence="8" id="KW-0624">Polysaccharide degradation</keyword>
<sequence length="638" mass="73341">MNPKSIELPAYLFHQGTNYRSQELLGAHPIRRGRGYATVFRVWAPNAAAVSVVGDFNAWDRTAAPMTRITEQGIWECVIRKRKRFDSYKYAVETRDGRVLMKADPYGFHTECPPQTASKYYPLDRYEWQDAEWMAARTKRRHLTEPLNIYEVHAGSWRTYPDGTPFGYRKLADELSDYAAGMGYTHIELLPVSEYPFEGSWGYQATGYFAPTARYGEPDDFKYFVDRCHRRGIGVILDWVGGHFPRDAQGLFEFDGQPLYEYQDMRKGDQPQWGTRVFDFGRNEVQCFLVSNALFWIEEYHIDGIRVDAVASMLYLDYGREEGQWARNEQGGRENLEAVAFLKKLNSEILTRHPDAMMIAEESSAWPMVTKPPYIGGLGFTFKWNMGWMNDSLAYIALDPVYRSYHHDKLTFGMFYAFSENFILPISHDEVVHGKRSLVNKMPGDYWQKFAGFRAFLGYMMAHPGKKLNFMGSEFAQFIEWDYKKELDWLLLDYPAHRQAQEYVRCLNHVYRSTRPLYEVENSWEGFRWLVVDDSAQNVIAFARFDERGRALVAVINFSPVVREHYRIGVPQEGGYEEILNSDSVEFGGGGVMNPGPLAAEPVAMHGCPQSLEITVPPLAAVYLIADPTAALPGPERP</sequence>
<dbReference type="InterPro" id="IPR014756">
    <property type="entry name" value="Ig_E-set"/>
</dbReference>
<accession>A0ABR7NIV4</accession>
<evidence type="ECO:0000256" key="3">
    <source>
        <dbReference type="ARBA" id="ARBA00004964"/>
    </source>
</evidence>
<protein>
    <recommendedName>
        <fullName evidence="11">1,4-alpha-glucan branching enzyme GlgB</fullName>
        <ecNumber evidence="11">2.4.1.18</ecNumber>
    </recommendedName>
    <alternativeName>
        <fullName evidence="11">1,4-alpha-D-glucan:1,4-alpha-D-glucan 6-glucosyl-transferase</fullName>
    </alternativeName>
    <alternativeName>
        <fullName evidence="11">Alpha-(1-&gt;4)-glucan branching enzyme</fullName>
    </alternativeName>
    <alternativeName>
        <fullName evidence="11">Glycogen branching enzyme</fullName>
        <shortName evidence="11">BE</shortName>
    </alternativeName>
</protein>
<dbReference type="Gene3D" id="2.60.40.10">
    <property type="entry name" value="Immunoglobulins"/>
    <property type="match status" value="1"/>
</dbReference>
<dbReference type="PIRSF" id="PIRSF000463">
    <property type="entry name" value="GlgB"/>
    <property type="match status" value="1"/>
</dbReference>
<evidence type="ECO:0000313" key="14">
    <source>
        <dbReference type="Proteomes" id="UP000658131"/>
    </source>
</evidence>
<dbReference type="EMBL" id="JACRTB010000010">
    <property type="protein sequence ID" value="MBC8576348.1"/>
    <property type="molecule type" value="Genomic_DNA"/>
</dbReference>
<dbReference type="EC" id="2.4.1.18" evidence="11"/>
<evidence type="ECO:0000256" key="7">
    <source>
        <dbReference type="ARBA" id="ARBA00022679"/>
    </source>
</evidence>
<dbReference type="SUPFAM" id="SSF81296">
    <property type="entry name" value="E set domains"/>
    <property type="match status" value="1"/>
</dbReference>
<evidence type="ECO:0000256" key="2">
    <source>
        <dbReference type="ARBA" id="ARBA00002953"/>
    </source>
</evidence>
<gene>
    <name evidence="11 13" type="primary">glgB</name>
    <name evidence="13" type="ORF">H8717_08020</name>
</gene>
<dbReference type="Proteomes" id="UP000658131">
    <property type="component" value="Unassembled WGS sequence"/>
</dbReference>
<reference evidence="13 14" key="1">
    <citation type="submission" date="2020-08" db="EMBL/GenBank/DDBJ databases">
        <title>Genome public.</title>
        <authorList>
            <person name="Liu C."/>
            <person name="Sun Q."/>
        </authorList>
    </citation>
    <scope>NUCLEOTIDE SEQUENCE [LARGE SCALE GENOMIC DNA]</scope>
    <source>
        <strain evidence="13 14">BX1</strain>
    </source>
</reference>
<comment type="caution">
    <text evidence="13">The sequence shown here is derived from an EMBL/GenBank/DDBJ whole genome shotgun (WGS) entry which is preliminary data.</text>
</comment>
<comment type="pathway">
    <text evidence="3 11">Glycan biosynthesis; glycogen biosynthesis.</text>
</comment>
<dbReference type="PANTHER" id="PTHR43651">
    <property type="entry name" value="1,4-ALPHA-GLUCAN-BRANCHING ENZYME"/>
    <property type="match status" value="1"/>
</dbReference>
<dbReference type="NCBIfam" id="NF003811">
    <property type="entry name" value="PRK05402.1"/>
    <property type="match status" value="1"/>
</dbReference>
<dbReference type="InterPro" id="IPR006048">
    <property type="entry name" value="A-amylase/branching_C"/>
</dbReference>
<dbReference type="SUPFAM" id="SSF51011">
    <property type="entry name" value="Glycosyl hydrolase domain"/>
    <property type="match status" value="1"/>
</dbReference>
<evidence type="ECO:0000256" key="10">
    <source>
        <dbReference type="ARBA" id="ARBA00023277"/>
    </source>
</evidence>
<evidence type="ECO:0000313" key="13">
    <source>
        <dbReference type="EMBL" id="MBC8576348.1"/>
    </source>
</evidence>
<comment type="catalytic activity">
    <reaction evidence="1 11">
        <text>Transfers a segment of a (1-&gt;4)-alpha-D-glucan chain to a primary hydroxy group in a similar glucan chain.</text>
        <dbReference type="EC" id="2.4.1.18"/>
    </reaction>
</comment>
<name>A0ABR7NIV4_9FIRM</name>
<feature type="domain" description="Glycosyl hydrolase family 13 catalytic" evidence="12">
    <location>
        <begin position="151"/>
        <end position="528"/>
    </location>
</feature>
<dbReference type="NCBIfam" id="NF008967">
    <property type="entry name" value="PRK12313.1"/>
    <property type="match status" value="1"/>
</dbReference>
<comment type="subunit">
    <text evidence="11">Monomer.</text>
</comment>
<dbReference type="CDD" id="cd02855">
    <property type="entry name" value="E_set_GBE_prok_N"/>
    <property type="match status" value="1"/>
</dbReference>